<evidence type="ECO:0000256" key="2">
    <source>
        <dbReference type="SAM" id="Phobius"/>
    </source>
</evidence>
<feature type="compositionally biased region" description="Low complexity" evidence="1">
    <location>
        <begin position="312"/>
        <end position="335"/>
    </location>
</feature>
<feature type="region of interest" description="Disordered" evidence="1">
    <location>
        <begin position="298"/>
        <end position="347"/>
    </location>
</feature>
<accession>A0AAN7TJM1</accession>
<gene>
    <name evidence="3" type="ORF">LTR62_003644</name>
</gene>
<comment type="caution">
    <text evidence="3">The sequence shown here is derived from an EMBL/GenBank/DDBJ whole genome shotgun (WGS) entry which is preliminary data.</text>
</comment>
<keyword evidence="2" id="KW-0472">Membrane</keyword>
<keyword evidence="2" id="KW-0812">Transmembrane</keyword>
<sequence>MHRLPRSLKHIQTLRQHLLLRPNNLRQRNFSLVPRRKRPDTLYRAGGEPVRYQAVRFRRPPFFTWRRAVTTALYFGVGYAYMTLIFRYLDVEIEIVEGEEVKRDGQEGQAAEGEEDENEDDILYTLDDSTFIPMTWATKLPRAFYKGSDPEWQEFVKMAKDKARQKKIQNELVTIVYTGTMKHPIIHRQLGKDPKIGKYWLDITFPDAPPQEYERYGVEIGDDFIAWSKQKVSQENQWRLTRALWPKAAAESLYATTKVLGGIQWRRMKQALGWEGKDPTAPEERYKLALDLMEKRSEQAKGVGKTQTPDGTTSSALTTTTTTTSQTTSNPSSSSADLNPSNEKNAILPWLPMPSQAPGLNSVTSSTDLPIALHTFSHSLQKHWNPHNREPPRGTFVVQGLVEVRGARGRMIFDVQSCYDPKAGKFVNVQAAVRGFKKWNQAPRGGA</sequence>
<evidence type="ECO:0000256" key="1">
    <source>
        <dbReference type="SAM" id="MobiDB-lite"/>
    </source>
</evidence>
<protein>
    <submittedName>
        <fullName evidence="3">Uncharacterized protein</fullName>
    </submittedName>
</protein>
<organism evidence="3 4">
    <name type="scientific">Meristemomyces frigidus</name>
    <dbReference type="NCBI Taxonomy" id="1508187"/>
    <lineage>
        <taxon>Eukaryota</taxon>
        <taxon>Fungi</taxon>
        <taxon>Dikarya</taxon>
        <taxon>Ascomycota</taxon>
        <taxon>Pezizomycotina</taxon>
        <taxon>Dothideomycetes</taxon>
        <taxon>Dothideomycetidae</taxon>
        <taxon>Mycosphaerellales</taxon>
        <taxon>Teratosphaeriaceae</taxon>
        <taxon>Meristemomyces</taxon>
    </lineage>
</organism>
<dbReference type="EMBL" id="JAVRRL010000026">
    <property type="protein sequence ID" value="KAK5113065.1"/>
    <property type="molecule type" value="Genomic_DNA"/>
</dbReference>
<dbReference type="Proteomes" id="UP001310890">
    <property type="component" value="Unassembled WGS sequence"/>
</dbReference>
<evidence type="ECO:0000313" key="4">
    <source>
        <dbReference type="Proteomes" id="UP001310890"/>
    </source>
</evidence>
<evidence type="ECO:0000313" key="3">
    <source>
        <dbReference type="EMBL" id="KAK5113065.1"/>
    </source>
</evidence>
<keyword evidence="2" id="KW-1133">Transmembrane helix</keyword>
<proteinExistence type="predicted"/>
<name>A0AAN7TJM1_9PEZI</name>
<feature type="transmembrane region" description="Helical" evidence="2">
    <location>
        <begin position="68"/>
        <end position="89"/>
    </location>
</feature>
<dbReference type="AlphaFoldDB" id="A0AAN7TJM1"/>
<reference evidence="3" key="1">
    <citation type="submission" date="2023-08" db="EMBL/GenBank/DDBJ databases">
        <title>Black Yeasts Isolated from many extreme environments.</title>
        <authorList>
            <person name="Coleine C."/>
            <person name="Stajich J.E."/>
            <person name="Selbmann L."/>
        </authorList>
    </citation>
    <scope>NUCLEOTIDE SEQUENCE</scope>
    <source>
        <strain evidence="3">CCFEE 5401</strain>
    </source>
</reference>